<dbReference type="PANTHER" id="PTHR45780:SF2">
    <property type="entry name" value="ETHANOLAMINE-PHOSPHATE CYTIDYLYLTRANSFERASE"/>
    <property type="match status" value="1"/>
</dbReference>
<proteinExistence type="inferred from homology"/>
<dbReference type="InterPro" id="IPR014729">
    <property type="entry name" value="Rossmann-like_a/b/a_fold"/>
</dbReference>
<organism evidence="13 14">
    <name type="scientific">Polarella glacialis</name>
    <name type="common">Dinoflagellate</name>
    <dbReference type="NCBI Taxonomy" id="89957"/>
    <lineage>
        <taxon>Eukaryota</taxon>
        <taxon>Sar</taxon>
        <taxon>Alveolata</taxon>
        <taxon>Dinophyceae</taxon>
        <taxon>Suessiales</taxon>
        <taxon>Suessiaceae</taxon>
        <taxon>Polarella</taxon>
    </lineage>
</organism>
<evidence type="ECO:0000259" key="12">
    <source>
        <dbReference type="Pfam" id="PF01467"/>
    </source>
</evidence>
<dbReference type="AlphaFoldDB" id="A0A813EI58"/>
<keyword evidence="4" id="KW-0808">Transferase</keyword>
<protein>
    <recommendedName>
        <fullName evidence="10">ethanolamine-phosphate cytidylyltransferase</fullName>
        <ecNumber evidence="10">2.7.7.14</ecNumber>
    </recommendedName>
    <alternativeName>
        <fullName evidence="11">CTP:phosphoethanolamine cytidylyltransferase</fullName>
    </alternativeName>
</protein>
<dbReference type="GO" id="GO:0006646">
    <property type="term" value="P:phosphatidylethanolamine biosynthetic process"/>
    <property type="evidence" value="ECO:0007669"/>
    <property type="project" value="UniProtKB-UniPathway"/>
</dbReference>
<evidence type="ECO:0000313" key="14">
    <source>
        <dbReference type="Proteomes" id="UP000654075"/>
    </source>
</evidence>
<comment type="caution">
    <text evidence="13">The sequence shown here is derived from an EMBL/GenBank/DDBJ whole genome shotgun (WGS) entry which is preliminary data.</text>
</comment>
<feature type="non-terminal residue" evidence="13">
    <location>
        <position position="158"/>
    </location>
</feature>
<dbReference type="GO" id="GO:0005737">
    <property type="term" value="C:cytoplasm"/>
    <property type="evidence" value="ECO:0007669"/>
    <property type="project" value="TreeGrafter"/>
</dbReference>
<dbReference type="Proteomes" id="UP000654075">
    <property type="component" value="Unassembled WGS sequence"/>
</dbReference>
<evidence type="ECO:0000256" key="8">
    <source>
        <dbReference type="ARBA" id="ARBA00023264"/>
    </source>
</evidence>
<evidence type="ECO:0000256" key="10">
    <source>
        <dbReference type="ARBA" id="ARBA00024221"/>
    </source>
</evidence>
<evidence type="ECO:0000256" key="2">
    <source>
        <dbReference type="ARBA" id="ARBA00010101"/>
    </source>
</evidence>
<evidence type="ECO:0000313" key="13">
    <source>
        <dbReference type="EMBL" id="CAE8600455.1"/>
    </source>
</evidence>
<dbReference type="Gene3D" id="3.40.50.620">
    <property type="entry name" value="HUPs"/>
    <property type="match status" value="1"/>
</dbReference>
<dbReference type="GO" id="GO:0004306">
    <property type="term" value="F:ethanolamine-phosphate cytidylyltransferase activity"/>
    <property type="evidence" value="ECO:0007669"/>
    <property type="project" value="UniProtKB-EC"/>
</dbReference>
<evidence type="ECO:0000256" key="4">
    <source>
        <dbReference type="ARBA" id="ARBA00022679"/>
    </source>
</evidence>
<reference evidence="13" key="1">
    <citation type="submission" date="2021-02" db="EMBL/GenBank/DDBJ databases">
        <authorList>
            <person name="Dougan E. K."/>
            <person name="Rhodes N."/>
            <person name="Thang M."/>
            <person name="Chan C."/>
        </authorList>
    </citation>
    <scope>NUCLEOTIDE SEQUENCE</scope>
</reference>
<dbReference type="InterPro" id="IPR004821">
    <property type="entry name" value="Cyt_trans-like"/>
</dbReference>
<evidence type="ECO:0000256" key="5">
    <source>
        <dbReference type="ARBA" id="ARBA00022695"/>
    </source>
</evidence>
<keyword evidence="8" id="KW-1208">Phospholipid metabolism</keyword>
<evidence type="ECO:0000256" key="11">
    <source>
        <dbReference type="ARBA" id="ARBA00031473"/>
    </source>
</evidence>
<dbReference type="OrthoDB" id="40021at2759"/>
<comment type="pathway">
    <text evidence="9">Phospholipid metabolism; phosphatidylethanolamine biosynthesis; phosphatidylethanolamine from ethanolamine: step 2/3.</text>
</comment>
<keyword evidence="3" id="KW-0444">Lipid biosynthesis</keyword>
<feature type="domain" description="Cytidyltransferase-like" evidence="12">
    <location>
        <begin position="60"/>
        <end position="148"/>
    </location>
</feature>
<dbReference type="NCBIfam" id="TIGR00125">
    <property type="entry name" value="cyt_tran_rel"/>
    <property type="match status" value="1"/>
</dbReference>
<keyword evidence="14" id="KW-1185">Reference proteome</keyword>
<name>A0A813EI58_POLGL</name>
<dbReference type="EC" id="2.7.7.14" evidence="10"/>
<feature type="non-terminal residue" evidence="13">
    <location>
        <position position="1"/>
    </location>
</feature>
<sequence length="158" mass="17407">VIAFESRACESFAIRVNGELLLPPLPVSELDANHSPWPKQVELAEGTVEFPWDAREVVYIDGAWNFLHAGHQGILKQARARGCHLLVGVHSDETLREVFGGKCHESFETRFGRILQNRHVSSALKDAPWTLTADLLASLRIQKVVTGSVSKLKDGGGK</sequence>
<evidence type="ECO:0000256" key="1">
    <source>
        <dbReference type="ARBA" id="ARBA00005189"/>
    </source>
</evidence>
<dbReference type="InterPro" id="IPR044608">
    <property type="entry name" value="Ect1/PCYT2"/>
</dbReference>
<keyword evidence="5" id="KW-0548">Nucleotidyltransferase</keyword>
<comment type="similarity">
    <text evidence="2">Belongs to the cytidylyltransferase family.</text>
</comment>
<keyword evidence="6" id="KW-0443">Lipid metabolism</keyword>
<keyword evidence="7" id="KW-0594">Phospholipid biosynthesis</keyword>
<evidence type="ECO:0000256" key="3">
    <source>
        <dbReference type="ARBA" id="ARBA00022516"/>
    </source>
</evidence>
<dbReference type="PANTHER" id="PTHR45780">
    <property type="entry name" value="ETHANOLAMINE-PHOSPHATE CYTIDYLYLTRANSFERASE"/>
    <property type="match status" value="1"/>
</dbReference>
<gene>
    <name evidence="13" type="ORF">PGLA1383_LOCUS18783</name>
</gene>
<evidence type="ECO:0000256" key="9">
    <source>
        <dbReference type="ARBA" id="ARBA00024191"/>
    </source>
</evidence>
<dbReference type="SUPFAM" id="SSF52374">
    <property type="entry name" value="Nucleotidylyl transferase"/>
    <property type="match status" value="1"/>
</dbReference>
<accession>A0A813EI58</accession>
<dbReference type="UniPathway" id="UPA00558">
    <property type="reaction ID" value="UER00742"/>
</dbReference>
<comment type="pathway">
    <text evidence="1">Lipid metabolism.</text>
</comment>
<dbReference type="Pfam" id="PF01467">
    <property type="entry name" value="CTP_transf_like"/>
    <property type="match status" value="1"/>
</dbReference>
<evidence type="ECO:0000256" key="6">
    <source>
        <dbReference type="ARBA" id="ARBA00023098"/>
    </source>
</evidence>
<dbReference type="EMBL" id="CAJNNV010012170">
    <property type="protein sequence ID" value="CAE8600455.1"/>
    <property type="molecule type" value="Genomic_DNA"/>
</dbReference>
<evidence type="ECO:0000256" key="7">
    <source>
        <dbReference type="ARBA" id="ARBA00023209"/>
    </source>
</evidence>